<organism evidence="5 6">
    <name type="scientific">Gasterosteus aculeatus aculeatus</name>
    <name type="common">three-spined stickleback</name>
    <dbReference type="NCBI Taxonomy" id="481459"/>
    <lineage>
        <taxon>Eukaryota</taxon>
        <taxon>Metazoa</taxon>
        <taxon>Chordata</taxon>
        <taxon>Craniata</taxon>
        <taxon>Vertebrata</taxon>
        <taxon>Euteleostomi</taxon>
        <taxon>Actinopterygii</taxon>
        <taxon>Neopterygii</taxon>
        <taxon>Teleostei</taxon>
        <taxon>Neoteleostei</taxon>
        <taxon>Acanthomorphata</taxon>
        <taxon>Eupercaria</taxon>
        <taxon>Perciformes</taxon>
        <taxon>Cottioidei</taxon>
        <taxon>Gasterosteales</taxon>
        <taxon>Gasterosteidae</taxon>
        <taxon>Gasterosteus</taxon>
    </lineage>
</organism>
<feature type="compositionally biased region" description="Basic and acidic residues" evidence="2">
    <location>
        <begin position="260"/>
        <end position="270"/>
    </location>
</feature>
<feature type="region of interest" description="Disordered" evidence="2">
    <location>
        <begin position="131"/>
        <end position="150"/>
    </location>
</feature>
<evidence type="ECO:0000256" key="1">
    <source>
        <dbReference type="SAM" id="Coils"/>
    </source>
</evidence>
<evidence type="ECO:0000259" key="3">
    <source>
        <dbReference type="Pfam" id="PF08961"/>
    </source>
</evidence>
<dbReference type="PANTHER" id="PTHR14964:SF2">
    <property type="entry name" value="NUCLEAR RECEPTOR-BINDING FACTOR 2"/>
    <property type="match status" value="1"/>
</dbReference>
<dbReference type="AlphaFoldDB" id="A0AAQ4R6C3"/>
<reference evidence="5 6" key="1">
    <citation type="journal article" date="2021" name="G3 (Bethesda)">
        <title>Improved contiguity of the threespine stickleback genome using long-read sequencing.</title>
        <authorList>
            <person name="Nath S."/>
            <person name="Shaw D.E."/>
            <person name="White M.A."/>
        </authorList>
    </citation>
    <scope>NUCLEOTIDE SEQUENCE [LARGE SCALE GENOMIC DNA]</scope>
    <source>
        <strain evidence="5 6">Lake Benthic</strain>
    </source>
</reference>
<accession>A0AAQ4R6C3</accession>
<evidence type="ECO:0000256" key="2">
    <source>
        <dbReference type="SAM" id="MobiDB-lite"/>
    </source>
</evidence>
<keyword evidence="1" id="KW-0175">Coiled coil</keyword>
<reference evidence="5" key="3">
    <citation type="submission" date="2025-09" db="UniProtKB">
        <authorList>
            <consortium name="Ensembl"/>
        </authorList>
    </citation>
    <scope>IDENTIFICATION</scope>
</reference>
<feature type="domain" description="Nuclear receptor-binding factor 2 C-terminal" evidence="3">
    <location>
        <begin position="152"/>
        <end position="305"/>
    </location>
</feature>
<protein>
    <submittedName>
        <fullName evidence="5">Nuclear receptor binding factor 2b</fullName>
    </submittedName>
</protein>
<keyword evidence="6" id="KW-1185">Reference proteome</keyword>
<dbReference type="Proteomes" id="UP000007635">
    <property type="component" value="Chromosome V"/>
</dbReference>
<sequence>MEVADSPLNLAHQQCRKADRLLAAGKYEEAISCHGKAAAHVKHSERTWEVCNGVQLSVSVSLADFLTDAMKTTECEQARLSLELQRDSHIKQQRLIQERWKREARREATKARPDQVQPPGCPARLTQTQSAGQLQPLGPPGLSAAEGAGSREREYDTLLFQLQTRQTGGCQRSTPPCPGSKTAKDDKTRLEEQQTTIIDLRRLVDHLMDENERLASDNKQLQSENGRLRAEAVEAVDFVERSELWVLPQAGGAMGTGSGQERKGTGKGKEIAIPQLPPLEMPAREDLGLDDLPPLELPEDIKHELQELLDRDKMTRDVS</sequence>
<feature type="coiled-coil region" evidence="1">
    <location>
        <begin position="190"/>
        <end position="231"/>
    </location>
</feature>
<name>A0AAQ4R6C3_GASAC</name>
<dbReference type="Pfam" id="PF17169">
    <property type="entry name" value="NRBF2_MIT"/>
    <property type="match status" value="2"/>
</dbReference>
<dbReference type="PANTHER" id="PTHR14964">
    <property type="entry name" value="NUCLEAR RECEPTOR BINDING FACTOR 2"/>
    <property type="match status" value="1"/>
</dbReference>
<feature type="region of interest" description="Disordered" evidence="2">
    <location>
        <begin position="250"/>
        <end position="295"/>
    </location>
</feature>
<evidence type="ECO:0000259" key="4">
    <source>
        <dbReference type="Pfam" id="PF17169"/>
    </source>
</evidence>
<reference evidence="5" key="2">
    <citation type="submission" date="2025-08" db="UniProtKB">
        <authorList>
            <consortium name="Ensembl"/>
        </authorList>
    </citation>
    <scope>IDENTIFICATION</scope>
</reference>
<dbReference type="InterPro" id="IPR015056">
    <property type="entry name" value="NRBF2_C"/>
</dbReference>
<feature type="domain" description="Nuclear receptor-binding factor 2 MIT" evidence="4">
    <location>
        <begin position="62"/>
        <end position="111"/>
    </location>
</feature>
<feature type="domain" description="Nuclear receptor-binding factor 2 MIT" evidence="4">
    <location>
        <begin position="5"/>
        <end position="44"/>
    </location>
</feature>
<feature type="compositionally biased region" description="Basic and acidic residues" evidence="2">
    <location>
        <begin position="101"/>
        <end position="113"/>
    </location>
</feature>
<proteinExistence type="predicted"/>
<evidence type="ECO:0000313" key="5">
    <source>
        <dbReference type="Ensembl" id="ENSGACP00000058163.1"/>
    </source>
</evidence>
<dbReference type="InterPro" id="IPR039679">
    <property type="entry name" value="NRBF2"/>
</dbReference>
<dbReference type="GO" id="GO:0006914">
    <property type="term" value="P:autophagy"/>
    <property type="evidence" value="ECO:0007669"/>
    <property type="project" value="InterPro"/>
</dbReference>
<evidence type="ECO:0000313" key="6">
    <source>
        <dbReference type="Proteomes" id="UP000007635"/>
    </source>
</evidence>
<dbReference type="GeneTree" id="ENSGT00390000000984"/>
<dbReference type="Pfam" id="PF08961">
    <property type="entry name" value="NRBF2"/>
    <property type="match status" value="1"/>
</dbReference>
<dbReference type="Ensembl" id="ENSGACT00000087771.1">
    <property type="protein sequence ID" value="ENSGACP00000058163.1"/>
    <property type="gene ID" value="ENSGACG00000015347.2"/>
</dbReference>
<dbReference type="Gene3D" id="1.20.58.80">
    <property type="entry name" value="Phosphotransferase system, lactose/cellobiose-type IIA subunit"/>
    <property type="match status" value="2"/>
</dbReference>
<feature type="region of interest" description="Disordered" evidence="2">
    <location>
        <begin position="166"/>
        <end position="190"/>
    </location>
</feature>
<feature type="region of interest" description="Disordered" evidence="2">
    <location>
        <begin position="101"/>
        <end position="126"/>
    </location>
</feature>
<dbReference type="InterPro" id="IPR033393">
    <property type="entry name" value="NRBF2_MIT"/>
</dbReference>
<dbReference type="SUPFAM" id="SSF140361">
    <property type="entry name" value="MIT domain-like"/>
    <property type="match status" value="1"/>
</dbReference>